<gene>
    <name evidence="5" type="ORF">ABEU20_000690</name>
</gene>
<keyword evidence="6" id="KW-1185">Reference proteome</keyword>
<proteinExistence type="inferred from homology"/>
<dbReference type="InterPro" id="IPR036291">
    <property type="entry name" value="NAD(P)-bd_dom_sf"/>
</dbReference>
<dbReference type="PANTHER" id="PTHR43391:SF14">
    <property type="entry name" value="DEHYDROGENASE_REDUCTASE SDR FAMILY PROTEIN 7-LIKE"/>
    <property type="match status" value="1"/>
</dbReference>
<accession>A0ABW9FBK4</accession>
<dbReference type="Pfam" id="PF00106">
    <property type="entry name" value="adh_short"/>
    <property type="match status" value="1"/>
</dbReference>
<organism evidence="5 6">
    <name type="scientific">Rhodococcus parequi</name>
    <dbReference type="NCBI Taxonomy" id="3137122"/>
    <lineage>
        <taxon>Bacteria</taxon>
        <taxon>Bacillati</taxon>
        <taxon>Actinomycetota</taxon>
        <taxon>Actinomycetes</taxon>
        <taxon>Mycobacteriales</taxon>
        <taxon>Nocardiaceae</taxon>
        <taxon>Rhodococcus</taxon>
    </lineage>
</organism>
<reference evidence="5 6" key="1">
    <citation type="submission" date="2023-11" db="EMBL/GenBank/DDBJ databases">
        <authorList>
            <person name="Val-Calvo J."/>
            <person name="Scortti M."/>
            <person name="Vazquez-Boland J."/>
        </authorList>
    </citation>
    <scope>NUCLEOTIDE SEQUENCE [LARGE SCALE GENOMIC DNA]</scope>
    <source>
        <strain evidence="5 6">PAM 2766</strain>
    </source>
</reference>
<dbReference type="CDD" id="cd05233">
    <property type="entry name" value="SDR_c"/>
    <property type="match status" value="1"/>
</dbReference>
<dbReference type="Gene3D" id="3.40.50.720">
    <property type="entry name" value="NAD(P)-binding Rossmann-like Domain"/>
    <property type="match status" value="1"/>
</dbReference>
<evidence type="ECO:0000313" key="5">
    <source>
        <dbReference type="EMBL" id="MFM1722141.1"/>
    </source>
</evidence>
<dbReference type="EMBL" id="JBDLNV010000001">
    <property type="protein sequence ID" value="MFM1722141.1"/>
    <property type="molecule type" value="Genomic_DNA"/>
</dbReference>
<dbReference type="InterPro" id="IPR020904">
    <property type="entry name" value="Sc_DH/Rdtase_CS"/>
</dbReference>
<dbReference type="PRINTS" id="PR00080">
    <property type="entry name" value="SDRFAMILY"/>
</dbReference>
<comment type="caution">
    <text evidence="5">The sequence shown here is derived from an EMBL/GenBank/DDBJ whole genome shotgun (WGS) entry which is preliminary data.</text>
</comment>
<evidence type="ECO:0000313" key="6">
    <source>
        <dbReference type="Proteomes" id="UP001629745"/>
    </source>
</evidence>
<dbReference type="RefSeq" id="WP_420162721.1">
    <property type="nucleotide sequence ID" value="NZ_JBDLNV010000001.1"/>
</dbReference>
<dbReference type="PANTHER" id="PTHR43391">
    <property type="entry name" value="RETINOL DEHYDROGENASE-RELATED"/>
    <property type="match status" value="1"/>
</dbReference>
<dbReference type="PROSITE" id="PS00061">
    <property type="entry name" value="ADH_SHORT"/>
    <property type="match status" value="1"/>
</dbReference>
<keyword evidence="3" id="KW-0560">Oxidoreductase</keyword>
<sequence>MKDLKGRVAVVTGGANGIGFGLATRFLQEGMRVVIADNDVADLDRAAERLRELGDVLAVHTDVADASSVQALADATIEHFGAVHVLCNNAGVGGMQRFATTSLATWEWTLGVNLWGVINGCNIFLPLLAAQDKAYIVNTASMAGFMTTAPLHPYTASKAAVVALSESMAHEFETEFPNVGVAVLCPAYTATSIRNDERNAPTGHVPREQADPKLAELRNQVNSDIDKGVSTEFVADLVVAGMAAGKTHIFPSPDWLDYWQDRVDRVRKQIDPATV</sequence>
<evidence type="ECO:0000256" key="2">
    <source>
        <dbReference type="ARBA" id="ARBA00022857"/>
    </source>
</evidence>
<dbReference type="Proteomes" id="UP001629745">
    <property type="component" value="Unassembled WGS sequence"/>
</dbReference>
<dbReference type="InterPro" id="IPR002347">
    <property type="entry name" value="SDR_fam"/>
</dbReference>
<evidence type="ECO:0000256" key="3">
    <source>
        <dbReference type="ARBA" id="ARBA00023002"/>
    </source>
</evidence>
<dbReference type="PRINTS" id="PR00081">
    <property type="entry name" value="GDHRDH"/>
</dbReference>
<evidence type="ECO:0000256" key="1">
    <source>
        <dbReference type="ARBA" id="ARBA00006484"/>
    </source>
</evidence>
<comment type="similarity">
    <text evidence="1 4">Belongs to the short-chain dehydrogenases/reductases (SDR) family.</text>
</comment>
<dbReference type="SUPFAM" id="SSF51735">
    <property type="entry name" value="NAD(P)-binding Rossmann-fold domains"/>
    <property type="match status" value="1"/>
</dbReference>
<keyword evidence="2" id="KW-0521">NADP</keyword>
<protein>
    <submittedName>
        <fullName evidence="5">SDR family NAD(P)-dependent oxidoreductase</fullName>
    </submittedName>
</protein>
<name>A0ABW9FBK4_9NOCA</name>
<evidence type="ECO:0000256" key="4">
    <source>
        <dbReference type="RuleBase" id="RU000363"/>
    </source>
</evidence>